<reference evidence="5" key="2">
    <citation type="submission" date="2021-04" db="EMBL/GenBank/DDBJ databases">
        <title>Isolation and characterization of a novel species of the genus Sulfurimonas.</title>
        <authorList>
            <person name="Fukui M."/>
        </authorList>
    </citation>
    <scope>NUCLEOTIDE SEQUENCE</scope>
    <source>
        <strain evidence="5">H1576</strain>
    </source>
</reference>
<dbReference type="InterPro" id="IPR011004">
    <property type="entry name" value="Trimer_LpxA-like_sf"/>
</dbReference>
<dbReference type="InterPro" id="IPR001451">
    <property type="entry name" value="Hexapep"/>
</dbReference>
<sequence>MMKDILLIGGGGHCKAVIDVIEQEQKYRIIGIIDKKELIDQRVLGYRIIGCDEDLPELRKKIPNAVVTIGHIQANTLRIKLFSLLKKLTFFTPTIVSPYAYVSQHASIAEGTVIMHHALVNANAKVGRNCIVNSKALIEHDVIIEDNVHISTGAIINGGSIIKKNTFFGSGSTIKEYSGAEGFIKAGSIVK</sequence>
<dbReference type="PANTHER" id="PTHR43300">
    <property type="entry name" value="ACETYLTRANSFERASE"/>
    <property type="match status" value="1"/>
</dbReference>
<protein>
    <submittedName>
        <fullName evidence="5">Acetyltransferase</fullName>
    </submittedName>
</protein>
<dbReference type="InterPro" id="IPR050179">
    <property type="entry name" value="Trans_hexapeptide_repeat"/>
</dbReference>
<reference evidence="5" key="1">
    <citation type="submission" date="2019-11" db="EMBL/GenBank/DDBJ databases">
        <authorList>
            <person name="Kojima H."/>
        </authorList>
    </citation>
    <scope>NUCLEOTIDE SEQUENCE</scope>
    <source>
        <strain evidence="5">H1576</strain>
    </source>
</reference>
<dbReference type="CDD" id="cd03360">
    <property type="entry name" value="LbH_AT_putative"/>
    <property type="match status" value="1"/>
</dbReference>
<dbReference type="AlphaFoldDB" id="A0A975AY62"/>
<dbReference type="KEGG" id="saqt:GJV85_00950"/>
<feature type="site" description="Increases basicity of active site His" evidence="2">
    <location>
        <position position="141"/>
    </location>
</feature>
<dbReference type="Pfam" id="PF17836">
    <property type="entry name" value="PglD_N"/>
    <property type="match status" value="1"/>
</dbReference>
<dbReference type="Proteomes" id="UP000671852">
    <property type="component" value="Chromosome"/>
</dbReference>
<organism evidence="5 6">
    <name type="scientific">Sulfurimonas aquatica</name>
    <dbReference type="NCBI Taxonomy" id="2672570"/>
    <lineage>
        <taxon>Bacteria</taxon>
        <taxon>Pseudomonadati</taxon>
        <taxon>Campylobacterota</taxon>
        <taxon>Epsilonproteobacteria</taxon>
        <taxon>Campylobacterales</taxon>
        <taxon>Sulfurimonadaceae</taxon>
        <taxon>Sulfurimonas</taxon>
    </lineage>
</organism>
<dbReference type="InterPro" id="IPR020019">
    <property type="entry name" value="AcTrfase_PglD-like"/>
</dbReference>
<dbReference type="PANTHER" id="PTHR43300:SF7">
    <property type="entry name" value="UDP-N-ACETYLBACILLOSAMINE N-ACETYLTRANSFERASE"/>
    <property type="match status" value="1"/>
</dbReference>
<dbReference type="Gene3D" id="2.160.10.10">
    <property type="entry name" value="Hexapeptide repeat proteins"/>
    <property type="match status" value="1"/>
</dbReference>
<feature type="active site" description="Proton acceptor" evidence="2">
    <location>
        <position position="140"/>
    </location>
</feature>
<dbReference type="Pfam" id="PF00132">
    <property type="entry name" value="Hexapep"/>
    <property type="match status" value="1"/>
</dbReference>
<gene>
    <name evidence="5" type="ORF">GJV85_00950</name>
</gene>
<evidence type="ECO:0000313" key="5">
    <source>
        <dbReference type="EMBL" id="QSZ40744.1"/>
    </source>
</evidence>
<keyword evidence="6" id="KW-1185">Reference proteome</keyword>
<proteinExistence type="inferred from homology"/>
<evidence type="ECO:0000256" key="2">
    <source>
        <dbReference type="PIRSR" id="PIRSR620019-1"/>
    </source>
</evidence>
<feature type="binding site" evidence="3">
    <location>
        <position position="149"/>
    </location>
    <ligand>
        <name>acetyl-CoA</name>
        <dbReference type="ChEBI" id="CHEBI:57288"/>
    </ligand>
</feature>
<evidence type="ECO:0000256" key="3">
    <source>
        <dbReference type="PIRSR" id="PIRSR620019-2"/>
    </source>
</evidence>
<name>A0A975AY62_9BACT</name>
<comment type="similarity">
    <text evidence="1">Belongs to the transferase hexapeptide repeat family.</text>
</comment>
<dbReference type="Gene3D" id="3.40.50.20">
    <property type="match status" value="1"/>
</dbReference>
<dbReference type="InterPro" id="IPR041561">
    <property type="entry name" value="PglD_N"/>
</dbReference>
<accession>A0A975AY62</accession>
<evidence type="ECO:0000313" key="6">
    <source>
        <dbReference type="Proteomes" id="UP000671852"/>
    </source>
</evidence>
<evidence type="ECO:0000259" key="4">
    <source>
        <dbReference type="Pfam" id="PF17836"/>
    </source>
</evidence>
<feature type="domain" description="PglD N-terminal" evidence="4">
    <location>
        <begin position="4"/>
        <end position="81"/>
    </location>
</feature>
<dbReference type="EMBL" id="CP046072">
    <property type="protein sequence ID" value="QSZ40744.1"/>
    <property type="molecule type" value="Genomic_DNA"/>
</dbReference>
<evidence type="ECO:0000256" key="1">
    <source>
        <dbReference type="ARBA" id="ARBA00007274"/>
    </source>
</evidence>
<dbReference type="NCBIfam" id="TIGR03570">
    <property type="entry name" value="NeuD_NnaD"/>
    <property type="match status" value="1"/>
</dbReference>
<dbReference type="SUPFAM" id="SSF51161">
    <property type="entry name" value="Trimeric LpxA-like enzymes"/>
    <property type="match status" value="1"/>
</dbReference>
<dbReference type="RefSeq" id="WP_207562023.1">
    <property type="nucleotide sequence ID" value="NZ_CP046072.1"/>
</dbReference>